<evidence type="ECO:0000313" key="3">
    <source>
        <dbReference type="Proteomes" id="UP001172101"/>
    </source>
</evidence>
<accession>A0AA40AKD3</accession>
<feature type="region of interest" description="Disordered" evidence="1">
    <location>
        <begin position="1"/>
        <end position="30"/>
    </location>
</feature>
<dbReference type="EMBL" id="JAUIRO010000004">
    <property type="protein sequence ID" value="KAK0717467.1"/>
    <property type="molecule type" value="Genomic_DNA"/>
</dbReference>
<dbReference type="Proteomes" id="UP001172101">
    <property type="component" value="Unassembled WGS sequence"/>
</dbReference>
<gene>
    <name evidence="2" type="ORF">B0T26DRAFT_675767</name>
</gene>
<comment type="caution">
    <text evidence="2">The sequence shown here is derived from an EMBL/GenBank/DDBJ whole genome shotgun (WGS) entry which is preliminary data.</text>
</comment>
<protein>
    <submittedName>
        <fullName evidence="2">Uncharacterized protein</fullName>
    </submittedName>
</protein>
<organism evidence="2 3">
    <name type="scientific">Lasiosphaeria miniovina</name>
    <dbReference type="NCBI Taxonomy" id="1954250"/>
    <lineage>
        <taxon>Eukaryota</taxon>
        <taxon>Fungi</taxon>
        <taxon>Dikarya</taxon>
        <taxon>Ascomycota</taxon>
        <taxon>Pezizomycotina</taxon>
        <taxon>Sordariomycetes</taxon>
        <taxon>Sordariomycetidae</taxon>
        <taxon>Sordariales</taxon>
        <taxon>Lasiosphaeriaceae</taxon>
        <taxon>Lasiosphaeria</taxon>
    </lineage>
</organism>
<dbReference type="AlphaFoldDB" id="A0AA40AKD3"/>
<evidence type="ECO:0000313" key="2">
    <source>
        <dbReference type="EMBL" id="KAK0717467.1"/>
    </source>
</evidence>
<reference evidence="2" key="1">
    <citation type="submission" date="2023-06" db="EMBL/GenBank/DDBJ databases">
        <title>Genome-scale phylogeny and comparative genomics of the fungal order Sordariales.</title>
        <authorList>
            <consortium name="Lawrence Berkeley National Laboratory"/>
            <person name="Hensen N."/>
            <person name="Bonometti L."/>
            <person name="Westerberg I."/>
            <person name="Brannstrom I.O."/>
            <person name="Guillou S."/>
            <person name="Cros-Aarteil S."/>
            <person name="Calhoun S."/>
            <person name="Haridas S."/>
            <person name="Kuo A."/>
            <person name="Mondo S."/>
            <person name="Pangilinan J."/>
            <person name="Riley R."/>
            <person name="LaButti K."/>
            <person name="Andreopoulos B."/>
            <person name="Lipzen A."/>
            <person name="Chen C."/>
            <person name="Yanf M."/>
            <person name="Daum C."/>
            <person name="Ng V."/>
            <person name="Clum A."/>
            <person name="Steindorff A."/>
            <person name="Ohm R."/>
            <person name="Martin F."/>
            <person name="Silar P."/>
            <person name="Natvig D."/>
            <person name="Lalanne C."/>
            <person name="Gautier V."/>
            <person name="Ament-velasquez S.L."/>
            <person name="Kruys A."/>
            <person name="Hutchinson M.I."/>
            <person name="Powell A.J."/>
            <person name="Barry K."/>
            <person name="Miller A.N."/>
            <person name="Grigoriev I.V."/>
            <person name="Debuchy R."/>
            <person name="Gladieux P."/>
            <person name="Thoren M.H."/>
            <person name="Johannesson H."/>
        </authorList>
    </citation>
    <scope>NUCLEOTIDE SEQUENCE</scope>
    <source>
        <strain evidence="2">SMH2392-1A</strain>
    </source>
</reference>
<feature type="compositionally biased region" description="Acidic residues" evidence="1">
    <location>
        <begin position="186"/>
        <end position="209"/>
    </location>
</feature>
<dbReference type="GeneID" id="85323149"/>
<name>A0AA40AKD3_9PEZI</name>
<feature type="compositionally biased region" description="Low complexity" evidence="1">
    <location>
        <begin position="1"/>
        <end position="12"/>
    </location>
</feature>
<feature type="compositionally biased region" description="Basic and acidic residues" evidence="1">
    <location>
        <begin position="14"/>
        <end position="25"/>
    </location>
</feature>
<evidence type="ECO:0000256" key="1">
    <source>
        <dbReference type="SAM" id="MobiDB-lite"/>
    </source>
</evidence>
<proteinExistence type="predicted"/>
<sequence length="322" mass="35314">MAYAGSDDSSSESQDEHLHDGDDVHNGIAPDTATTIAGALPADHLKLTRAGVFNPSPNDALAARLLLHGLRIGRDGKNLPAELALRIANLADYRTCLASCRHELAHFSANDFWRPGPRADVAGLYLTSPALPRVPGGRKVRAKWVTFQLRGADQGWADFGGHGTFRNSHTWYEASILRRVERAEGDGGDVAEEEEEEEEEEEDDDDDDDVALKTTLTVHRQSVEDFGPALEGFGWRLVKNSDKVAWRVHNNVTARSELGYYRVDWVAGVPTQVDDPLAMGDGAGFLEAMRAGDRIALWARAEQQAWVNTTAEATIELAYEVV</sequence>
<keyword evidence="3" id="KW-1185">Reference proteome</keyword>
<dbReference type="RefSeq" id="XP_060296260.1">
    <property type="nucleotide sequence ID" value="XM_060439879.1"/>
</dbReference>
<feature type="region of interest" description="Disordered" evidence="1">
    <location>
        <begin position="183"/>
        <end position="209"/>
    </location>
</feature>